<sequence>MEEDNSQPQTTGRQSLGDFLQGILTEIEELLGVPDTDDEDTFEAGRSEPEESTDDDGEANKLTDRNTHCTGTLNSKRTNNPKPVIDKNLKKGETVAAYSHDIVVKKWKDKRDVIYIANKHADNMAEYTDRRTRAREKPTPIFYYNKFMGDVEHQDQLDAYYPCERKSLR</sequence>
<dbReference type="Pfam" id="PF13843">
    <property type="entry name" value="DDE_Tnp_1_7"/>
    <property type="match status" value="1"/>
</dbReference>
<keyword evidence="4" id="KW-1185">Reference proteome</keyword>
<dbReference type="AlphaFoldDB" id="A0AAW1HXJ6"/>
<dbReference type="Proteomes" id="UP001458880">
    <property type="component" value="Unassembled WGS sequence"/>
</dbReference>
<dbReference type="InterPro" id="IPR029526">
    <property type="entry name" value="PGBD"/>
</dbReference>
<gene>
    <name evidence="3" type="ORF">QE152_g38350</name>
</gene>
<feature type="region of interest" description="Disordered" evidence="1">
    <location>
        <begin position="30"/>
        <end position="87"/>
    </location>
</feature>
<reference evidence="3 4" key="1">
    <citation type="journal article" date="2024" name="BMC Genomics">
        <title>De novo assembly and annotation of Popillia japonica's genome with initial clues to its potential as an invasive pest.</title>
        <authorList>
            <person name="Cucini C."/>
            <person name="Boschi S."/>
            <person name="Funari R."/>
            <person name="Cardaioli E."/>
            <person name="Iannotti N."/>
            <person name="Marturano G."/>
            <person name="Paoli F."/>
            <person name="Bruttini M."/>
            <person name="Carapelli A."/>
            <person name="Frati F."/>
            <person name="Nardi F."/>
        </authorList>
    </citation>
    <scope>NUCLEOTIDE SEQUENCE [LARGE SCALE GENOMIC DNA]</scope>
    <source>
        <strain evidence="3">DMR45628</strain>
    </source>
</reference>
<evidence type="ECO:0000256" key="1">
    <source>
        <dbReference type="SAM" id="MobiDB-lite"/>
    </source>
</evidence>
<comment type="caution">
    <text evidence="3">The sequence shown here is derived from an EMBL/GenBank/DDBJ whole genome shotgun (WGS) entry which is preliminary data.</text>
</comment>
<feature type="compositionally biased region" description="Polar residues" evidence="1">
    <location>
        <begin position="68"/>
        <end position="81"/>
    </location>
</feature>
<feature type="compositionally biased region" description="Basic and acidic residues" evidence="1">
    <location>
        <begin position="58"/>
        <end position="67"/>
    </location>
</feature>
<evidence type="ECO:0000313" key="3">
    <source>
        <dbReference type="EMBL" id="KAK9681393.1"/>
    </source>
</evidence>
<organism evidence="3 4">
    <name type="scientific">Popillia japonica</name>
    <name type="common">Japanese beetle</name>
    <dbReference type="NCBI Taxonomy" id="7064"/>
    <lineage>
        <taxon>Eukaryota</taxon>
        <taxon>Metazoa</taxon>
        <taxon>Ecdysozoa</taxon>
        <taxon>Arthropoda</taxon>
        <taxon>Hexapoda</taxon>
        <taxon>Insecta</taxon>
        <taxon>Pterygota</taxon>
        <taxon>Neoptera</taxon>
        <taxon>Endopterygota</taxon>
        <taxon>Coleoptera</taxon>
        <taxon>Polyphaga</taxon>
        <taxon>Scarabaeiformia</taxon>
        <taxon>Scarabaeidae</taxon>
        <taxon>Rutelinae</taxon>
        <taxon>Popillia</taxon>
    </lineage>
</organism>
<name>A0AAW1HXJ6_POPJA</name>
<accession>A0AAW1HXJ6</accession>
<evidence type="ECO:0000259" key="2">
    <source>
        <dbReference type="Pfam" id="PF13843"/>
    </source>
</evidence>
<feature type="domain" description="PiggyBac transposable element-derived protein" evidence="2">
    <location>
        <begin position="59"/>
        <end position="167"/>
    </location>
</feature>
<dbReference type="EMBL" id="JASPKY010000817">
    <property type="protein sequence ID" value="KAK9681393.1"/>
    <property type="molecule type" value="Genomic_DNA"/>
</dbReference>
<dbReference type="PANTHER" id="PTHR46599">
    <property type="entry name" value="PIGGYBAC TRANSPOSABLE ELEMENT-DERIVED PROTEIN 4"/>
    <property type="match status" value="1"/>
</dbReference>
<evidence type="ECO:0000313" key="4">
    <source>
        <dbReference type="Proteomes" id="UP001458880"/>
    </source>
</evidence>
<proteinExistence type="predicted"/>
<protein>
    <submittedName>
        <fullName evidence="3">Transposase IS4</fullName>
    </submittedName>
</protein>
<dbReference type="PANTHER" id="PTHR46599:SF3">
    <property type="entry name" value="PIGGYBAC TRANSPOSABLE ELEMENT-DERIVED PROTEIN 4"/>
    <property type="match status" value="1"/>
</dbReference>